<dbReference type="InterPro" id="IPR002716">
    <property type="entry name" value="PIN_dom"/>
</dbReference>
<dbReference type="Proteomes" id="UP001517247">
    <property type="component" value="Unassembled WGS sequence"/>
</dbReference>
<reference evidence="2 3" key="1">
    <citation type="submission" date="2024-12" db="EMBL/GenBank/DDBJ databases">
        <authorList>
            <person name="Hu S."/>
        </authorList>
    </citation>
    <scope>NUCLEOTIDE SEQUENCE [LARGE SCALE GENOMIC DNA]</scope>
    <source>
        <strain evidence="2 3">THG-T11</strain>
    </source>
</reference>
<dbReference type="PANTHER" id="PTHR36173:SF2">
    <property type="entry name" value="RIBONUCLEASE VAPC16"/>
    <property type="match status" value="1"/>
</dbReference>
<proteinExistence type="predicted"/>
<dbReference type="RefSeq" id="WP_138724484.1">
    <property type="nucleotide sequence ID" value="NZ_SSHJ02000009.1"/>
</dbReference>
<dbReference type="InterPro" id="IPR029060">
    <property type="entry name" value="PIN-like_dom_sf"/>
</dbReference>
<evidence type="ECO:0000313" key="2">
    <source>
        <dbReference type="EMBL" id="MFN0257397.1"/>
    </source>
</evidence>
<dbReference type="Gene3D" id="3.40.50.1010">
    <property type="entry name" value="5'-nuclease"/>
    <property type="match status" value="1"/>
</dbReference>
<feature type="domain" description="PIN" evidence="1">
    <location>
        <begin position="3"/>
        <end position="122"/>
    </location>
</feature>
<sequence>MPYFLDTHTFLWFIAGDERLPKNVVSRIKNIEEPCYVSIASFWEIAIKLQIGKLNLDIEFSELFRFTERNQIEIIEINENHLLQLLTLELHHNDPFDRVIIAQTISEKLTLLSKDRKMESYKIKYEWD</sequence>
<evidence type="ECO:0000259" key="1">
    <source>
        <dbReference type="Pfam" id="PF01850"/>
    </source>
</evidence>
<dbReference type="SUPFAM" id="SSF88723">
    <property type="entry name" value="PIN domain-like"/>
    <property type="match status" value="1"/>
</dbReference>
<organism evidence="2 3">
    <name type="scientific">Pedobacter ureilyticus</name>
    <dbReference type="NCBI Taxonomy" id="1393051"/>
    <lineage>
        <taxon>Bacteria</taxon>
        <taxon>Pseudomonadati</taxon>
        <taxon>Bacteroidota</taxon>
        <taxon>Sphingobacteriia</taxon>
        <taxon>Sphingobacteriales</taxon>
        <taxon>Sphingobacteriaceae</taxon>
        <taxon>Pedobacter</taxon>
    </lineage>
</organism>
<name>A0ABW9JDL4_9SPHI</name>
<protein>
    <submittedName>
        <fullName evidence="2">Type II toxin-antitoxin system VapC family toxin</fullName>
    </submittedName>
</protein>
<gene>
    <name evidence="2" type="ORF">E6A44_017530</name>
</gene>
<dbReference type="Pfam" id="PF01850">
    <property type="entry name" value="PIN"/>
    <property type="match status" value="1"/>
</dbReference>
<evidence type="ECO:0000313" key="3">
    <source>
        <dbReference type="Proteomes" id="UP001517247"/>
    </source>
</evidence>
<accession>A0ABW9JDL4</accession>
<keyword evidence="3" id="KW-1185">Reference proteome</keyword>
<dbReference type="EMBL" id="SSHJ02000009">
    <property type="protein sequence ID" value="MFN0257397.1"/>
    <property type="molecule type" value="Genomic_DNA"/>
</dbReference>
<dbReference type="InterPro" id="IPR041705">
    <property type="entry name" value="PIN_Sll0205"/>
</dbReference>
<dbReference type="CDD" id="cd09872">
    <property type="entry name" value="PIN_Sll0205-like"/>
    <property type="match status" value="1"/>
</dbReference>
<dbReference type="InterPro" id="IPR052919">
    <property type="entry name" value="TA_system_RNase"/>
</dbReference>
<dbReference type="PANTHER" id="PTHR36173">
    <property type="entry name" value="RIBONUCLEASE VAPC16-RELATED"/>
    <property type="match status" value="1"/>
</dbReference>
<comment type="caution">
    <text evidence="2">The sequence shown here is derived from an EMBL/GenBank/DDBJ whole genome shotgun (WGS) entry which is preliminary data.</text>
</comment>